<feature type="transmembrane region" description="Helical" evidence="1">
    <location>
        <begin position="82"/>
        <end position="109"/>
    </location>
</feature>
<evidence type="ECO:0000313" key="5">
    <source>
        <dbReference type="WBParaSite" id="DME_0000326101-mRNA-1"/>
    </source>
</evidence>
<evidence type="ECO:0000313" key="3">
    <source>
        <dbReference type="Proteomes" id="UP000038040"/>
    </source>
</evidence>
<sequence>MNKEIRGVPIKKYFTNLASKDVEIEENNVAFRCVNNRFHVYAIIFIIWGILAVVMFSTALFSTQTFLDTFGQGHHEQFIVRFFIVIIIKIIIILVGLFLIYQCFVFNLCRKYFDHIRSIDLPMQEATELQDISEKNQILQSDL</sequence>
<dbReference type="Proteomes" id="UP000038040">
    <property type="component" value="Unplaced"/>
</dbReference>
<keyword evidence="1" id="KW-1133">Transmembrane helix</keyword>
<organism evidence="3 5">
    <name type="scientific">Dracunculus medinensis</name>
    <name type="common">Guinea worm</name>
    <dbReference type="NCBI Taxonomy" id="318479"/>
    <lineage>
        <taxon>Eukaryota</taxon>
        <taxon>Metazoa</taxon>
        <taxon>Ecdysozoa</taxon>
        <taxon>Nematoda</taxon>
        <taxon>Chromadorea</taxon>
        <taxon>Rhabditida</taxon>
        <taxon>Spirurina</taxon>
        <taxon>Dracunculoidea</taxon>
        <taxon>Dracunculidae</taxon>
        <taxon>Dracunculus</taxon>
    </lineage>
</organism>
<reference evidence="2 4" key="2">
    <citation type="submission" date="2018-11" db="EMBL/GenBank/DDBJ databases">
        <authorList>
            <consortium name="Pathogen Informatics"/>
        </authorList>
    </citation>
    <scope>NUCLEOTIDE SEQUENCE [LARGE SCALE GENOMIC DNA]</scope>
</reference>
<dbReference type="WBParaSite" id="DME_0000326101-mRNA-1">
    <property type="protein sequence ID" value="DME_0000326101-mRNA-1"/>
    <property type="gene ID" value="DME_0000326101"/>
</dbReference>
<feature type="transmembrane region" description="Helical" evidence="1">
    <location>
        <begin position="40"/>
        <end position="62"/>
    </location>
</feature>
<keyword evidence="1" id="KW-0812">Transmembrane</keyword>
<name>A0A0N4U8A3_DRAME</name>
<dbReference type="OrthoDB" id="5789289at2759"/>
<dbReference type="AlphaFoldDB" id="A0A0N4U8A3"/>
<keyword evidence="4" id="KW-1185">Reference proteome</keyword>
<dbReference type="Proteomes" id="UP000274756">
    <property type="component" value="Unassembled WGS sequence"/>
</dbReference>
<reference evidence="5" key="1">
    <citation type="submission" date="2017-02" db="UniProtKB">
        <authorList>
            <consortium name="WormBaseParasite"/>
        </authorList>
    </citation>
    <scope>IDENTIFICATION</scope>
</reference>
<dbReference type="EMBL" id="UYYG01001160">
    <property type="protein sequence ID" value="VDN57447.1"/>
    <property type="molecule type" value="Genomic_DNA"/>
</dbReference>
<evidence type="ECO:0000256" key="1">
    <source>
        <dbReference type="SAM" id="Phobius"/>
    </source>
</evidence>
<evidence type="ECO:0000313" key="2">
    <source>
        <dbReference type="EMBL" id="VDN57447.1"/>
    </source>
</evidence>
<keyword evidence="1" id="KW-0472">Membrane</keyword>
<protein>
    <submittedName>
        <fullName evidence="2 5">Uncharacterized protein</fullName>
    </submittedName>
</protein>
<accession>A0A0N4U8A3</accession>
<evidence type="ECO:0000313" key="4">
    <source>
        <dbReference type="Proteomes" id="UP000274756"/>
    </source>
</evidence>
<proteinExistence type="predicted"/>
<gene>
    <name evidence="2" type="ORF">DME_LOCUS7420</name>
</gene>